<comment type="caution">
    <text evidence="1">The sequence shown here is derived from an EMBL/GenBank/DDBJ whole genome shotgun (WGS) entry which is preliminary data.</text>
</comment>
<organism evidence="1 2">
    <name type="scientific">Caldibacillus debilis</name>
    <dbReference type="NCBI Taxonomy" id="301148"/>
    <lineage>
        <taxon>Bacteria</taxon>
        <taxon>Bacillati</taxon>
        <taxon>Bacillota</taxon>
        <taxon>Bacilli</taxon>
        <taxon>Bacillales</taxon>
        <taxon>Bacillaceae</taxon>
        <taxon>Caldibacillus</taxon>
    </lineage>
</organism>
<proteinExistence type="predicted"/>
<sequence>MQTGIFFGRRKGPARGRFCASGSARFAAGKGFGTGPVSPKGIARRPFFEKDRDRRFVPRTTGPLIAGP</sequence>
<dbReference type="EMBL" id="QEWE01000014">
    <property type="protein sequence ID" value="REJ29546.1"/>
    <property type="molecule type" value="Genomic_DNA"/>
</dbReference>
<gene>
    <name evidence="1" type="ORF">C6P37_06300</name>
</gene>
<protein>
    <submittedName>
        <fullName evidence="1">Uncharacterized protein</fullName>
    </submittedName>
</protein>
<evidence type="ECO:0000313" key="1">
    <source>
        <dbReference type="EMBL" id="REJ29546.1"/>
    </source>
</evidence>
<dbReference type="Proteomes" id="UP000257014">
    <property type="component" value="Unassembled WGS sequence"/>
</dbReference>
<dbReference type="AlphaFoldDB" id="A0A3E0K6B5"/>
<evidence type="ECO:0000313" key="2">
    <source>
        <dbReference type="Proteomes" id="UP000257014"/>
    </source>
</evidence>
<name>A0A3E0K6B5_9BACI</name>
<accession>A0A3E0K6B5</accession>
<reference evidence="1 2" key="1">
    <citation type="submission" date="2018-03" db="EMBL/GenBank/DDBJ databases">
        <authorList>
            <person name="Keele B.F."/>
        </authorList>
    </citation>
    <scope>NUCLEOTIDE SEQUENCE [LARGE SCALE GENOMIC DNA]</scope>
    <source>
        <strain evidence="1">ZCTH4_d</strain>
    </source>
</reference>